<sequence>MRLRGDRGDYIADGARHEISQIQRRREGSLVVADFSWKNVAGASGKGQWLVSVDGAFIAGQWRQDGVEEGPWSWYGRRKPSLGNPLPPELARSSAQEEAVPVPDLGPSIIQAARELVATYRDKEPLAKERLAKAWEDAAPQQPSGTGGDLAPSAVLRRRWLAAGEELRSCLGLSVQGLTPKWLQDLGQAATIALLFLLSLFFARALNLALGNPADAATWSLFAAAYAVILDLVLPSRKGLLGSAVLEDPVRQQRLRTLRSWEERPWSVAKVVWGMGRYLGREKWKSLAGSDCGMMKNVDALFFLQPFNITHIYRYV</sequence>
<comment type="caution">
    <text evidence="1">The sequence shown here is derived from an EMBL/GenBank/DDBJ whole genome shotgun (WGS) entry which is preliminary data.</text>
</comment>
<reference evidence="1 2" key="1">
    <citation type="submission" date="2024-02" db="EMBL/GenBank/DDBJ databases">
        <authorList>
            <person name="Chen Y."/>
            <person name="Shah S."/>
            <person name="Dougan E. K."/>
            <person name="Thang M."/>
            <person name="Chan C."/>
        </authorList>
    </citation>
    <scope>NUCLEOTIDE SEQUENCE [LARGE SCALE GENOMIC DNA]</scope>
</reference>
<dbReference type="EMBL" id="CAXAMN010026962">
    <property type="protein sequence ID" value="CAK9107273.1"/>
    <property type="molecule type" value="Genomic_DNA"/>
</dbReference>
<name>A0ABP0S4J5_9DINO</name>
<gene>
    <name evidence="1" type="ORF">CCMP2556_LOCUS50072</name>
</gene>
<evidence type="ECO:0000313" key="1">
    <source>
        <dbReference type="EMBL" id="CAK9107273.1"/>
    </source>
</evidence>
<keyword evidence="2" id="KW-1185">Reference proteome</keyword>
<accession>A0ABP0S4J5</accession>
<protein>
    <recommendedName>
        <fullName evidence="3">Peroxisomal membrane protein PEX16</fullName>
    </recommendedName>
</protein>
<proteinExistence type="predicted"/>
<dbReference type="Proteomes" id="UP001642484">
    <property type="component" value="Unassembled WGS sequence"/>
</dbReference>
<organism evidence="1 2">
    <name type="scientific">Durusdinium trenchii</name>
    <dbReference type="NCBI Taxonomy" id="1381693"/>
    <lineage>
        <taxon>Eukaryota</taxon>
        <taxon>Sar</taxon>
        <taxon>Alveolata</taxon>
        <taxon>Dinophyceae</taxon>
        <taxon>Suessiales</taxon>
        <taxon>Symbiodiniaceae</taxon>
        <taxon>Durusdinium</taxon>
    </lineage>
</organism>
<evidence type="ECO:0000313" key="2">
    <source>
        <dbReference type="Proteomes" id="UP001642484"/>
    </source>
</evidence>
<evidence type="ECO:0008006" key="3">
    <source>
        <dbReference type="Google" id="ProtNLM"/>
    </source>
</evidence>